<keyword evidence="3" id="KW-1185">Reference proteome</keyword>
<sequence length="196" mass="22994">MRPRIHFTPEEIANAGRLKSKRYYDENKETINRRRRKRRAIKAAERKKTQEPKPKGTQAPGDGRGGKKSDIDIIKGRVLGIYDSFKETYTAETEAFHLQEASQRFVDRHREDSENAWDVFDRYCAQITEDHAQLRKYYNMILNLVGVGEDLNWVEGILDELAAFTHKFDGLFEQAVLDPEQFLHDFEARKLDFQTK</sequence>
<evidence type="ECO:0000313" key="2">
    <source>
        <dbReference type="EMBL" id="RXW13542.1"/>
    </source>
</evidence>
<accession>A0A4Q2D473</accession>
<gene>
    <name evidence="2" type="ORF">EST38_g12313</name>
</gene>
<dbReference type="EMBL" id="SDEE01000887">
    <property type="protein sequence ID" value="RXW13542.1"/>
    <property type="molecule type" value="Genomic_DNA"/>
</dbReference>
<comment type="caution">
    <text evidence="2">The sequence shown here is derived from an EMBL/GenBank/DDBJ whole genome shotgun (WGS) entry which is preliminary data.</text>
</comment>
<feature type="region of interest" description="Disordered" evidence="1">
    <location>
        <begin position="23"/>
        <end position="69"/>
    </location>
</feature>
<proteinExistence type="predicted"/>
<organism evidence="2 3">
    <name type="scientific">Candolleomyces aberdarensis</name>
    <dbReference type="NCBI Taxonomy" id="2316362"/>
    <lineage>
        <taxon>Eukaryota</taxon>
        <taxon>Fungi</taxon>
        <taxon>Dikarya</taxon>
        <taxon>Basidiomycota</taxon>
        <taxon>Agaricomycotina</taxon>
        <taxon>Agaricomycetes</taxon>
        <taxon>Agaricomycetidae</taxon>
        <taxon>Agaricales</taxon>
        <taxon>Agaricineae</taxon>
        <taxon>Psathyrellaceae</taxon>
        <taxon>Candolleomyces</taxon>
    </lineage>
</organism>
<evidence type="ECO:0000313" key="3">
    <source>
        <dbReference type="Proteomes" id="UP000290288"/>
    </source>
</evidence>
<protein>
    <submittedName>
        <fullName evidence="2">Uncharacterized protein</fullName>
    </submittedName>
</protein>
<feature type="compositionally biased region" description="Basic and acidic residues" evidence="1">
    <location>
        <begin position="23"/>
        <end position="32"/>
    </location>
</feature>
<reference evidence="2 3" key="1">
    <citation type="submission" date="2019-01" db="EMBL/GenBank/DDBJ databases">
        <title>Draft genome sequence of Psathyrella aberdarensis IHI B618.</title>
        <authorList>
            <person name="Buettner E."/>
            <person name="Kellner H."/>
        </authorList>
    </citation>
    <scope>NUCLEOTIDE SEQUENCE [LARGE SCALE GENOMIC DNA]</scope>
    <source>
        <strain evidence="2 3">IHI B618</strain>
    </source>
</reference>
<evidence type="ECO:0000256" key="1">
    <source>
        <dbReference type="SAM" id="MobiDB-lite"/>
    </source>
</evidence>
<dbReference type="Proteomes" id="UP000290288">
    <property type="component" value="Unassembled WGS sequence"/>
</dbReference>
<name>A0A4Q2D473_9AGAR</name>
<dbReference type="AlphaFoldDB" id="A0A4Q2D473"/>
<feature type="compositionally biased region" description="Basic and acidic residues" evidence="1">
    <location>
        <begin position="42"/>
        <end position="54"/>
    </location>
</feature>